<dbReference type="EMBL" id="CADCVE010000048">
    <property type="protein sequence ID" value="CAA9455095.1"/>
    <property type="molecule type" value="Genomic_DNA"/>
</dbReference>
<dbReference type="Gene3D" id="1.50.10.10">
    <property type="match status" value="1"/>
</dbReference>
<evidence type="ECO:0000313" key="6">
    <source>
        <dbReference type="EMBL" id="CAA9455095.1"/>
    </source>
</evidence>
<protein>
    <submittedName>
        <fullName evidence="6">GH63</fullName>
    </submittedName>
</protein>
<sequence>MREKLYPGGAFEEPKELASRAEEILHENDMGGWTKASPGLYPHQWSWDSAFIAIGLAHLDTHRAARELVTLFDHQWATGKVPHIVFNMEAPPDSYFPGPEHWATVAPDSPDAPPTPAPTSGLCQPPVHAMAAWHIWEVAGNRGEDILTDAHGFLETLYPKLFAWHRYLATTRDPEESGLVTIYHPWESGTDNSPRWNAALERCTLGDQPSHPRPDLKDTDPSERPTEEKYYRYIWLVDLIKSVGCNEAAIYESHPFLVKDVLFSAILVRSNEALLEIAEVVDAPNEERSTIQEWIERGLQGLEQCWDPELRLCLDYDLWAAAPLPARTVGGFAPIIAGIRNPDHLGSLLEVLESTAFLGEPGLRWPLPPSTSPEDPEFDPKRYWRGPVWPVFNWLLWSSLVRAGEQERAERLRRASLEQIASEGFGEYFEPFTGELLGSDNQSWTAAVVLDWLAVSQTKTEEST</sequence>
<dbReference type="InterPro" id="IPR008928">
    <property type="entry name" value="6-hairpin_glycosidase_sf"/>
</dbReference>
<evidence type="ECO:0000256" key="1">
    <source>
        <dbReference type="ARBA" id="ARBA00010833"/>
    </source>
</evidence>
<dbReference type="AlphaFoldDB" id="A0A6J4QXC1"/>
<name>A0A6J4QXC1_9ACTN</name>
<feature type="domain" description="Mannosylglycerate hydrolase MGH1-like glycoside hydrolase" evidence="5">
    <location>
        <begin position="41"/>
        <end position="445"/>
    </location>
</feature>
<dbReference type="InterPro" id="IPR004888">
    <property type="entry name" value="Glycoside_hydrolase_63"/>
</dbReference>
<reference evidence="6" key="1">
    <citation type="submission" date="2020-02" db="EMBL/GenBank/DDBJ databases">
        <authorList>
            <person name="Meier V. D."/>
        </authorList>
    </citation>
    <scope>NUCLEOTIDE SEQUENCE</scope>
    <source>
        <strain evidence="6">AVDCRST_MAG28</strain>
    </source>
</reference>
<dbReference type="GO" id="GO:0006487">
    <property type="term" value="P:protein N-linked glycosylation"/>
    <property type="evidence" value="ECO:0007669"/>
    <property type="project" value="TreeGrafter"/>
</dbReference>
<evidence type="ECO:0000256" key="2">
    <source>
        <dbReference type="ARBA" id="ARBA00022801"/>
    </source>
</evidence>
<evidence type="ECO:0000256" key="3">
    <source>
        <dbReference type="ARBA" id="ARBA00023295"/>
    </source>
</evidence>
<accession>A0A6J4QXC1</accession>
<comment type="similarity">
    <text evidence="1">Belongs to the glycosyl hydrolase 63 family.</text>
</comment>
<gene>
    <name evidence="6" type="ORF">AVDCRST_MAG28-2324</name>
</gene>
<dbReference type="InterPro" id="IPR054491">
    <property type="entry name" value="MGH1-like_GH"/>
</dbReference>
<dbReference type="SUPFAM" id="SSF48208">
    <property type="entry name" value="Six-hairpin glycosidases"/>
    <property type="match status" value="1"/>
</dbReference>
<evidence type="ECO:0000256" key="4">
    <source>
        <dbReference type="SAM" id="MobiDB-lite"/>
    </source>
</evidence>
<feature type="region of interest" description="Disordered" evidence="4">
    <location>
        <begin position="204"/>
        <end position="224"/>
    </location>
</feature>
<keyword evidence="3" id="KW-0326">Glycosidase</keyword>
<dbReference type="PANTHER" id="PTHR10412">
    <property type="entry name" value="MANNOSYL-OLIGOSACCHARIDE GLUCOSIDASE"/>
    <property type="match status" value="1"/>
</dbReference>
<proteinExistence type="inferred from homology"/>
<dbReference type="GO" id="GO:0009311">
    <property type="term" value="P:oligosaccharide metabolic process"/>
    <property type="evidence" value="ECO:0007669"/>
    <property type="project" value="InterPro"/>
</dbReference>
<dbReference type="PANTHER" id="PTHR10412:SF11">
    <property type="entry name" value="MANNOSYL-OLIGOSACCHARIDE GLUCOSIDASE"/>
    <property type="match status" value="1"/>
</dbReference>
<dbReference type="Pfam" id="PF22422">
    <property type="entry name" value="MGH1-like_GH"/>
    <property type="match status" value="1"/>
</dbReference>
<dbReference type="InterPro" id="IPR012341">
    <property type="entry name" value="6hp_glycosidase-like_sf"/>
</dbReference>
<feature type="compositionally biased region" description="Basic and acidic residues" evidence="4">
    <location>
        <begin position="210"/>
        <end position="224"/>
    </location>
</feature>
<organism evidence="6">
    <name type="scientific">uncultured Rubrobacteraceae bacterium</name>
    <dbReference type="NCBI Taxonomy" id="349277"/>
    <lineage>
        <taxon>Bacteria</taxon>
        <taxon>Bacillati</taxon>
        <taxon>Actinomycetota</taxon>
        <taxon>Rubrobacteria</taxon>
        <taxon>Rubrobacterales</taxon>
        <taxon>Rubrobacteraceae</taxon>
        <taxon>environmental samples</taxon>
    </lineage>
</organism>
<keyword evidence="2" id="KW-0378">Hydrolase</keyword>
<evidence type="ECO:0000259" key="5">
    <source>
        <dbReference type="Pfam" id="PF22422"/>
    </source>
</evidence>
<dbReference type="GO" id="GO:0004573">
    <property type="term" value="F:Glc3Man9GlcNAc2 oligosaccharide glucosidase activity"/>
    <property type="evidence" value="ECO:0007669"/>
    <property type="project" value="InterPro"/>
</dbReference>